<proteinExistence type="predicted"/>
<dbReference type="GO" id="GO:0006457">
    <property type="term" value="P:protein folding"/>
    <property type="evidence" value="ECO:0007669"/>
    <property type="project" value="InterPro"/>
</dbReference>
<evidence type="ECO:0000256" key="1">
    <source>
        <dbReference type="ARBA" id="ARBA00013194"/>
    </source>
</evidence>
<gene>
    <name evidence="5" type="ORF">METZ01_LOCUS104346</name>
</gene>
<accession>A0A381WGB3</accession>
<dbReference type="InterPro" id="IPR044665">
    <property type="entry name" value="E_coli_cyclophilin_A-like"/>
</dbReference>
<dbReference type="InterPro" id="IPR002130">
    <property type="entry name" value="Cyclophilin-type_PPIase_dom"/>
</dbReference>
<feature type="non-terminal residue" evidence="5">
    <location>
        <position position="161"/>
    </location>
</feature>
<dbReference type="SUPFAM" id="SSF50891">
    <property type="entry name" value="Cyclophilin-like"/>
    <property type="match status" value="1"/>
</dbReference>
<sequence>MLSCLGSIQPAIYAKDVSVCTDLGRFNIELLDEEAPKHVANFLDYVDQGFYSDTVFHRVIAGFVVQGGGFDRDLLKKQTAAAIENESFNGRSNNRGTISAARTSDPHSATSQFYINLKHNDSLDADENWGYTVFGTVTRGMDVVDAIALLPTGALGSFRSD</sequence>
<evidence type="ECO:0000256" key="2">
    <source>
        <dbReference type="ARBA" id="ARBA00023110"/>
    </source>
</evidence>
<dbReference type="AlphaFoldDB" id="A0A381WGB3"/>
<dbReference type="EC" id="5.2.1.8" evidence="1"/>
<feature type="domain" description="PPIase cyclophilin-type" evidence="4">
    <location>
        <begin position="13"/>
        <end position="161"/>
    </location>
</feature>
<evidence type="ECO:0000256" key="3">
    <source>
        <dbReference type="ARBA" id="ARBA00023235"/>
    </source>
</evidence>
<dbReference type="InterPro" id="IPR029000">
    <property type="entry name" value="Cyclophilin-like_dom_sf"/>
</dbReference>
<dbReference type="InterPro" id="IPR020892">
    <property type="entry name" value="Cyclophilin-type_PPIase_CS"/>
</dbReference>
<dbReference type="Gene3D" id="2.40.100.10">
    <property type="entry name" value="Cyclophilin-like"/>
    <property type="match status" value="1"/>
</dbReference>
<dbReference type="PANTHER" id="PTHR43246">
    <property type="entry name" value="PEPTIDYL-PROLYL CIS-TRANS ISOMERASE CYP38, CHLOROPLASTIC"/>
    <property type="match status" value="1"/>
</dbReference>
<dbReference type="PRINTS" id="PR00153">
    <property type="entry name" value="CSAPPISMRASE"/>
</dbReference>
<dbReference type="GO" id="GO:0003755">
    <property type="term" value="F:peptidyl-prolyl cis-trans isomerase activity"/>
    <property type="evidence" value="ECO:0007669"/>
    <property type="project" value="UniProtKB-KW"/>
</dbReference>
<organism evidence="5">
    <name type="scientific">marine metagenome</name>
    <dbReference type="NCBI Taxonomy" id="408172"/>
    <lineage>
        <taxon>unclassified sequences</taxon>
        <taxon>metagenomes</taxon>
        <taxon>ecological metagenomes</taxon>
    </lineage>
</organism>
<dbReference type="PIRSF" id="PIRSF001467">
    <property type="entry name" value="Peptidylpro_ismrse"/>
    <property type="match status" value="1"/>
</dbReference>
<reference evidence="5" key="1">
    <citation type="submission" date="2018-05" db="EMBL/GenBank/DDBJ databases">
        <authorList>
            <person name="Lanie J.A."/>
            <person name="Ng W.-L."/>
            <person name="Kazmierczak K.M."/>
            <person name="Andrzejewski T.M."/>
            <person name="Davidsen T.M."/>
            <person name="Wayne K.J."/>
            <person name="Tettelin H."/>
            <person name="Glass J.I."/>
            <person name="Rusch D."/>
            <person name="Podicherti R."/>
            <person name="Tsui H.-C.T."/>
            <person name="Winkler M.E."/>
        </authorList>
    </citation>
    <scope>NUCLEOTIDE SEQUENCE</scope>
</reference>
<dbReference type="InterPro" id="IPR024936">
    <property type="entry name" value="Cyclophilin-type_PPIase"/>
</dbReference>
<evidence type="ECO:0000313" key="5">
    <source>
        <dbReference type="EMBL" id="SVA51492.1"/>
    </source>
</evidence>
<keyword evidence="2" id="KW-0697">Rotamase</keyword>
<dbReference type="EMBL" id="UINC01011707">
    <property type="protein sequence ID" value="SVA51492.1"/>
    <property type="molecule type" value="Genomic_DNA"/>
</dbReference>
<keyword evidence="3" id="KW-0413">Isomerase</keyword>
<dbReference type="Pfam" id="PF00160">
    <property type="entry name" value="Pro_isomerase"/>
    <property type="match status" value="1"/>
</dbReference>
<evidence type="ECO:0000259" key="4">
    <source>
        <dbReference type="PROSITE" id="PS50072"/>
    </source>
</evidence>
<dbReference type="PROSITE" id="PS50072">
    <property type="entry name" value="CSA_PPIASE_2"/>
    <property type="match status" value="1"/>
</dbReference>
<protein>
    <recommendedName>
        <fullName evidence="1">peptidylprolyl isomerase</fullName>
        <ecNumber evidence="1">5.2.1.8</ecNumber>
    </recommendedName>
</protein>
<name>A0A381WGB3_9ZZZZ</name>
<dbReference type="PROSITE" id="PS00170">
    <property type="entry name" value="CSA_PPIASE_1"/>
    <property type="match status" value="1"/>
</dbReference>